<dbReference type="Pfam" id="PF25954">
    <property type="entry name" value="Beta-barrel_RND_2"/>
    <property type="match status" value="1"/>
</dbReference>
<dbReference type="PANTHER" id="PTHR30469:SF15">
    <property type="entry name" value="HLYD FAMILY OF SECRETION PROTEINS"/>
    <property type="match status" value="1"/>
</dbReference>
<dbReference type="InterPro" id="IPR058647">
    <property type="entry name" value="BSH_CzcB-like"/>
</dbReference>
<comment type="caution">
    <text evidence="6">The sequence shown here is derived from an EMBL/GenBank/DDBJ whole genome shotgun (WGS) entry which is preliminary data.</text>
</comment>
<dbReference type="Pfam" id="PF25973">
    <property type="entry name" value="BSH_CzcB"/>
    <property type="match status" value="1"/>
</dbReference>
<feature type="transmembrane region" description="Helical" evidence="2">
    <location>
        <begin position="25"/>
        <end position="46"/>
    </location>
</feature>
<dbReference type="PANTHER" id="PTHR30469">
    <property type="entry name" value="MULTIDRUG RESISTANCE PROTEIN MDTA"/>
    <property type="match status" value="1"/>
</dbReference>
<dbReference type="Gene3D" id="2.40.420.20">
    <property type="match status" value="1"/>
</dbReference>
<accession>A0ABU4PIT8</accession>
<feature type="domain" description="YknX-like C-terminal permuted SH3-like" evidence="5">
    <location>
        <begin position="315"/>
        <end position="381"/>
    </location>
</feature>
<keyword evidence="2" id="KW-0812">Transmembrane</keyword>
<dbReference type="Gene3D" id="2.40.30.170">
    <property type="match status" value="1"/>
</dbReference>
<sequence>MNYETRAIGNEEVLSLPGGPGRPRWRLFAIVGAVIVLLLVGGYLIFGRSSPPTAKPTEQLPLVSVVIPGRSSVARTISATGSLAARRDMPVGVSGEGGIVTRVLVEPGQWVEKGQVLARVDRSVQTQTAASLAAQIKVAQADATLAQSQLDRAKQLVSRGFISRSDIDTKTATRDAAAARVKVAEAQLSQQQASNGRLDIRAPAAGLVLTRNVEAGQVVSAGSGVLFRMAENGQLELRAQVSEADLRGLHVGSQAKVTPVGGSDVFTGEVWQVSPVIDPQSRQGIARIALPYNPLLRPGGFAAATIVAGTTDVPQLPNASIQSDEKGNYVYVVGPDDKATRRAIKVGEVSDRGVAIASGLNGTERVVLTAGAFLTPGQKVNPTLVTADAANKR</sequence>
<reference evidence="6 7" key="1">
    <citation type="submission" date="2023-11" db="EMBL/GenBank/DDBJ databases">
        <title>MicrobeMod: A computational toolkit for identifying prokaryotic methylation and restriction-modification with nanopore sequencing.</title>
        <authorList>
            <person name="Crits-Christoph A."/>
            <person name="Kang S.C."/>
            <person name="Lee H."/>
            <person name="Ostrov N."/>
        </authorList>
    </citation>
    <scope>NUCLEOTIDE SEQUENCE [LARGE SCALE GENOMIC DNA]</scope>
    <source>
        <strain evidence="6 7">ATCC 14820</strain>
    </source>
</reference>
<evidence type="ECO:0000259" key="5">
    <source>
        <dbReference type="Pfam" id="PF25989"/>
    </source>
</evidence>
<dbReference type="RefSeq" id="WP_010404870.1">
    <property type="nucleotide sequence ID" value="NZ_JAWXXV010000001.1"/>
</dbReference>
<dbReference type="InterPro" id="IPR058792">
    <property type="entry name" value="Beta-barrel_RND_2"/>
</dbReference>
<keyword evidence="2" id="KW-0472">Membrane</keyword>
<dbReference type="NCBIfam" id="TIGR01730">
    <property type="entry name" value="RND_mfp"/>
    <property type="match status" value="1"/>
</dbReference>
<evidence type="ECO:0000313" key="6">
    <source>
        <dbReference type="EMBL" id="MDX5983560.1"/>
    </source>
</evidence>
<feature type="domain" description="CusB-like beta-barrel" evidence="3">
    <location>
        <begin position="237"/>
        <end position="307"/>
    </location>
</feature>
<proteinExistence type="inferred from homology"/>
<evidence type="ECO:0000259" key="3">
    <source>
        <dbReference type="Pfam" id="PF25954"/>
    </source>
</evidence>
<dbReference type="EMBL" id="JAWXXV010000001">
    <property type="protein sequence ID" value="MDX5983560.1"/>
    <property type="molecule type" value="Genomic_DNA"/>
</dbReference>
<evidence type="ECO:0000259" key="4">
    <source>
        <dbReference type="Pfam" id="PF25973"/>
    </source>
</evidence>
<evidence type="ECO:0000256" key="1">
    <source>
        <dbReference type="ARBA" id="ARBA00009477"/>
    </source>
</evidence>
<organism evidence="6 7">
    <name type="scientific">Sphingomonas echinoides</name>
    <dbReference type="NCBI Taxonomy" id="59803"/>
    <lineage>
        <taxon>Bacteria</taxon>
        <taxon>Pseudomonadati</taxon>
        <taxon>Pseudomonadota</taxon>
        <taxon>Alphaproteobacteria</taxon>
        <taxon>Sphingomonadales</taxon>
        <taxon>Sphingomonadaceae</taxon>
        <taxon>Sphingomonas</taxon>
    </lineage>
</organism>
<dbReference type="Gene3D" id="1.10.287.470">
    <property type="entry name" value="Helix hairpin bin"/>
    <property type="match status" value="1"/>
</dbReference>
<name>A0ABU4PIT8_9SPHN</name>
<feature type="domain" description="CzcB-like barrel-sandwich hybrid" evidence="4">
    <location>
        <begin position="97"/>
        <end position="225"/>
    </location>
</feature>
<keyword evidence="7" id="KW-1185">Reference proteome</keyword>
<dbReference type="InterPro" id="IPR058637">
    <property type="entry name" value="YknX-like_C"/>
</dbReference>
<evidence type="ECO:0000256" key="2">
    <source>
        <dbReference type="SAM" id="Phobius"/>
    </source>
</evidence>
<protein>
    <submittedName>
        <fullName evidence="6">Efflux RND transporter periplasmic adaptor subunit</fullName>
    </submittedName>
</protein>
<dbReference type="Proteomes" id="UP001279660">
    <property type="component" value="Unassembled WGS sequence"/>
</dbReference>
<gene>
    <name evidence="6" type="ORF">SIL82_04750</name>
</gene>
<dbReference type="InterPro" id="IPR006143">
    <property type="entry name" value="RND_pump_MFP"/>
</dbReference>
<dbReference type="Gene3D" id="2.40.50.100">
    <property type="match status" value="1"/>
</dbReference>
<dbReference type="Pfam" id="PF25989">
    <property type="entry name" value="YknX_C"/>
    <property type="match status" value="1"/>
</dbReference>
<dbReference type="SUPFAM" id="SSF111369">
    <property type="entry name" value="HlyD-like secretion proteins"/>
    <property type="match status" value="1"/>
</dbReference>
<comment type="similarity">
    <text evidence="1">Belongs to the membrane fusion protein (MFP) (TC 8.A.1) family.</text>
</comment>
<keyword evidence="2" id="KW-1133">Transmembrane helix</keyword>
<evidence type="ECO:0000313" key="7">
    <source>
        <dbReference type="Proteomes" id="UP001279660"/>
    </source>
</evidence>